<dbReference type="PANTHER" id="PTHR40448:SF1">
    <property type="entry name" value="TWO-COMPONENT SENSOR HISTIDINE KINASE"/>
    <property type="match status" value="1"/>
</dbReference>
<dbReference type="RefSeq" id="WP_100528100.1">
    <property type="nucleotide sequence ID" value="NZ_CP145893.1"/>
</dbReference>
<protein>
    <recommendedName>
        <fullName evidence="2">histidine kinase</fullName>
        <ecNumber evidence="2">2.7.13.3</ecNumber>
    </recommendedName>
</protein>
<keyword evidence="3" id="KW-0808">Transferase</keyword>
<evidence type="ECO:0000313" key="10">
    <source>
        <dbReference type="EMBL" id="WWP24071.1"/>
    </source>
</evidence>
<evidence type="ECO:0000256" key="7">
    <source>
        <dbReference type="ARBA" id="ARBA00023012"/>
    </source>
</evidence>
<dbReference type="InterPro" id="IPR005467">
    <property type="entry name" value="His_kinase_dom"/>
</dbReference>
<dbReference type="Gene3D" id="1.10.287.130">
    <property type="match status" value="1"/>
</dbReference>
<feature type="transmembrane region" description="Helical" evidence="8">
    <location>
        <begin position="153"/>
        <end position="169"/>
    </location>
</feature>
<dbReference type="PROSITE" id="PS50109">
    <property type="entry name" value="HIS_KIN"/>
    <property type="match status" value="1"/>
</dbReference>
<keyword evidence="4" id="KW-0547">Nucleotide-binding</keyword>
<dbReference type="InterPro" id="IPR036890">
    <property type="entry name" value="HATPase_C_sf"/>
</dbReference>
<gene>
    <name evidence="10" type="ORF">V6668_30960</name>
</gene>
<accession>A0ABD8B2K1</accession>
<feature type="transmembrane region" description="Helical" evidence="8">
    <location>
        <begin position="181"/>
        <end position="203"/>
    </location>
</feature>
<dbReference type="Pfam" id="PF02518">
    <property type="entry name" value="HATPase_c"/>
    <property type="match status" value="1"/>
</dbReference>
<dbReference type="Proteomes" id="UP001364764">
    <property type="component" value="Plasmid pY5S7-1"/>
</dbReference>
<dbReference type="InterPro" id="IPR039506">
    <property type="entry name" value="SPOB_a"/>
</dbReference>
<dbReference type="EMBL" id="CP145893">
    <property type="protein sequence ID" value="WWP24071.1"/>
    <property type="molecule type" value="Genomic_DNA"/>
</dbReference>
<dbReference type="PANTHER" id="PTHR40448">
    <property type="entry name" value="TWO-COMPONENT SENSOR HISTIDINE KINASE"/>
    <property type="match status" value="1"/>
</dbReference>
<evidence type="ECO:0000256" key="5">
    <source>
        <dbReference type="ARBA" id="ARBA00022777"/>
    </source>
</evidence>
<keyword evidence="10" id="KW-0614">Plasmid</keyword>
<evidence type="ECO:0000259" key="9">
    <source>
        <dbReference type="PROSITE" id="PS50109"/>
    </source>
</evidence>
<sequence length="432" mass="49499">MKAFLFKTKQVKIILIIAILLLTILGHLNQKYYNSTREALIYEQVEKMQAEALNISICIQLSHKGGRSLEDLIKQNVMSTSLQEVTVFDPSIFLKQQSKYQKIGDTGKYEQGILFGTYQYDIEEDYDYVRRAYEGKKEFTFETEIDRKPILKAYFYFHLGYPVIISIVSDISKINNYMVSFLLKMQLLIGISTLLVLIVLGIISRNYTSNIIMGLQSEEAAFFSNMDLLFTTVKEQRHDFNNHMSTIQSLIATEQYEELRKFTDEMIGEVTIINDIININSPALAGLIQAKLTYASNHKIAFSYEISSMQLEFLKSTDLVKIISNLIDNAFDTVKALPEQERKVELTGYLEDDRLLFKVFSSGPPIPENLIDKLFEKGFSTKKDKGHHSGLGLYIVQRIIKRYHGRITVDSRANGNTFTISIPIKSKEICSL</sequence>
<evidence type="ECO:0000313" key="11">
    <source>
        <dbReference type="Proteomes" id="UP001364764"/>
    </source>
</evidence>
<dbReference type="Pfam" id="PF14689">
    <property type="entry name" value="SPOB_a"/>
    <property type="match status" value="1"/>
</dbReference>
<dbReference type="PRINTS" id="PR00344">
    <property type="entry name" value="BCTRLSENSOR"/>
</dbReference>
<dbReference type="SMART" id="SM00387">
    <property type="entry name" value="HATPase_c"/>
    <property type="match status" value="1"/>
</dbReference>
<evidence type="ECO:0000256" key="6">
    <source>
        <dbReference type="ARBA" id="ARBA00022840"/>
    </source>
</evidence>
<evidence type="ECO:0000256" key="2">
    <source>
        <dbReference type="ARBA" id="ARBA00012438"/>
    </source>
</evidence>
<feature type="transmembrane region" description="Helical" evidence="8">
    <location>
        <begin position="12"/>
        <end position="28"/>
    </location>
</feature>
<dbReference type="InterPro" id="IPR004358">
    <property type="entry name" value="Sig_transdc_His_kin-like_C"/>
</dbReference>
<keyword evidence="5" id="KW-0418">Kinase</keyword>
<name>A0ABD8B2K1_PAEAM</name>
<geneLocation type="plasmid" evidence="10 11">
    <name>pY5S7-1</name>
</geneLocation>
<dbReference type="InterPro" id="IPR003594">
    <property type="entry name" value="HATPase_dom"/>
</dbReference>
<dbReference type="SUPFAM" id="SSF55874">
    <property type="entry name" value="ATPase domain of HSP90 chaperone/DNA topoisomerase II/histidine kinase"/>
    <property type="match status" value="1"/>
</dbReference>
<keyword evidence="8" id="KW-0812">Transmembrane</keyword>
<dbReference type="GeneID" id="93479991"/>
<dbReference type="Gene3D" id="3.30.565.10">
    <property type="entry name" value="Histidine kinase-like ATPase, C-terminal domain"/>
    <property type="match status" value="1"/>
</dbReference>
<dbReference type="GO" id="GO:0004673">
    <property type="term" value="F:protein histidine kinase activity"/>
    <property type="evidence" value="ECO:0007669"/>
    <property type="project" value="UniProtKB-EC"/>
</dbReference>
<dbReference type="EC" id="2.7.13.3" evidence="2"/>
<evidence type="ECO:0000256" key="4">
    <source>
        <dbReference type="ARBA" id="ARBA00022741"/>
    </source>
</evidence>
<proteinExistence type="predicted"/>
<dbReference type="AlphaFoldDB" id="A0ABD8B2K1"/>
<keyword evidence="8" id="KW-1133">Transmembrane helix</keyword>
<dbReference type="GO" id="GO:0005524">
    <property type="term" value="F:ATP binding"/>
    <property type="evidence" value="ECO:0007669"/>
    <property type="project" value="UniProtKB-KW"/>
</dbReference>
<evidence type="ECO:0000256" key="3">
    <source>
        <dbReference type="ARBA" id="ARBA00022679"/>
    </source>
</evidence>
<comment type="catalytic activity">
    <reaction evidence="1">
        <text>ATP + protein L-histidine = ADP + protein N-phospho-L-histidine.</text>
        <dbReference type="EC" id="2.7.13.3"/>
    </reaction>
</comment>
<evidence type="ECO:0000256" key="8">
    <source>
        <dbReference type="SAM" id="Phobius"/>
    </source>
</evidence>
<keyword evidence="7" id="KW-0902">Two-component regulatory system</keyword>
<dbReference type="GO" id="GO:0000160">
    <property type="term" value="P:phosphorelay signal transduction system"/>
    <property type="evidence" value="ECO:0007669"/>
    <property type="project" value="UniProtKB-KW"/>
</dbReference>
<reference evidence="10 11" key="1">
    <citation type="submission" date="2024-02" db="EMBL/GenBank/DDBJ databases">
        <title>Complete sequences of two Paenibacillus sp. strains and one Lysinibacillus strain isolated from the environment on STAA medium highlight biotechnological potential.</title>
        <authorList>
            <person name="Attere S.A."/>
            <person name="Piche L.C."/>
            <person name="Intertaglia L."/>
            <person name="Lami R."/>
            <person name="Charette S.J."/>
            <person name="Vincent A.T."/>
        </authorList>
    </citation>
    <scope>NUCLEOTIDE SEQUENCE [LARGE SCALE GENOMIC DNA]</scope>
    <source>
        <strain evidence="10 11">Y5S-7</strain>
        <plasmid evidence="10 11">pY5S7-1</plasmid>
    </source>
</reference>
<keyword evidence="6 10" id="KW-0067">ATP-binding</keyword>
<evidence type="ECO:0000256" key="1">
    <source>
        <dbReference type="ARBA" id="ARBA00000085"/>
    </source>
</evidence>
<feature type="domain" description="Histidine kinase" evidence="9">
    <location>
        <begin position="235"/>
        <end position="426"/>
    </location>
</feature>
<organism evidence="10 11">
    <name type="scientific">Paenibacillus amylolyticus</name>
    <dbReference type="NCBI Taxonomy" id="1451"/>
    <lineage>
        <taxon>Bacteria</taxon>
        <taxon>Bacillati</taxon>
        <taxon>Bacillota</taxon>
        <taxon>Bacilli</taxon>
        <taxon>Bacillales</taxon>
        <taxon>Paenibacillaceae</taxon>
        <taxon>Paenibacillus</taxon>
    </lineage>
</organism>
<keyword evidence="8" id="KW-0472">Membrane</keyword>